<keyword evidence="3" id="KW-1185">Reference proteome</keyword>
<evidence type="ECO:0000256" key="1">
    <source>
        <dbReference type="SAM" id="Phobius"/>
    </source>
</evidence>
<keyword evidence="1" id="KW-1133">Transmembrane helix</keyword>
<dbReference type="EMBL" id="AP027080">
    <property type="protein sequence ID" value="BDU70908.1"/>
    <property type="molecule type" value="Genomic_DNA"/>
</dbReference>
<accession>A0AA48H2V2</accession>
<evidence type="ECO:0000313" key="2">
    <source>
        <dbReference type="EMBL" id="BDU70908.1"/>
    </source>
</evidence>
<dbReference type="Proteomes" id="UP001238179">
    <property type="component" value="Chromosome"/>
</dbReference>
<feature type="transmembrane region" description="Helical" evidence="1">
    <location>
        <begin position="48"/>
        <end position="69"/>
    </location>
</feature>
<keyword evidence="1" id="KW-0472">Membrane</keyword>
<evidence type="ECO:0000313" key="3">
    <source>
        <dbReference type="Proteomes" id="UP001238179"/>
    </source>
</evidence>
<organism evidence="2 3">
    <name type="scientific">Mesoterricola silvestris</name>
    <dbReference type="NCBI Taxonomy" id="2927979"/>
    <lineage>
        <taxon>Bacteria</taxon>
        <taxon>Pseudomonadati</taxon>
        <taxon>Acidobacteriota</taxon>
        <taxon>Holophagae</taxon>
        <taxon>Holophagales</taxon>
        <taxon>Holophagaceae</taxon>
        <taxon>Mesoterricola</taxon>
    </lineage>
</organism>
<dbReference type="AlphaFoldDB" id="A0AA48H2V2"/>
<keyword evidence="1" id="KW-0812">Transmembrane</keyword>
<reference evidence="3" key="1">
    <citation type="journal article" date="2023" name="Int. J. Syst. Evol. Microbiol.">
        <title>Mesoterricola silvestris gen. nov., sp. nov., Mesoterricola sediminis sp. nov., Geothrix oryzae sp. nov., Geothrix edaphica sp. nov., Geothrix rubra sp. nov., and Geothrix limicola sp. nov., six novel members of Acidobacteriota isolated from soils.</title>
        <authorList>
            <person name="Itoh H."/>
            <person name="Sugisawa Y."/>
            <person name="Mise K."/>
            <person name="Xu Z."/>
            <person name="Kuniyasu M."/>
            <person name="Ushijima N."/>
            <person name="Kawano K."/>
            <person name="Kobayashi E."/>
            <person name="Shiratori Y."/>
            <person name="Masuda Y."/>
            <person name="Senoo K."/>
        </authorList>
    </citation>
    <scope>NUCLEOTIDE SEQUENCE [LARGE SCALE GENOMIC DNA]</scope>
    <source>
        <strain evidence="3">W79</strain>
    </source>
</reference>
<feature type="transmembrane region" description="Helical" evidence="1">
    <location>
        <begin position="89"/>
        <end position="109"/>
    </location>
</feature>
<dbReference type="RefSeq" id="WP_316413807.1">
    <property type="nucleotide sequence ID" value="NZ_AP027080.1"/>
</dbReference>
<feature type="transmembrane region" description="Helical" evidence="1">
    <location>
        <begin position="12"/>
        <end position="32"/>
    </location>
</feature>
<feature type="transmembrane region" description="Helical" evidence="1">
    <location>
        <begin position="121"/>
        <end position="140"/>
    </location>
</feature>
<sequence length="335" mass="36301">MNWIAWIASKHILLVHLPIAAALMIPLPIIAAQRGGRGIRPWWTTCRYLAWIGTAGSLLAVASGFYLARSHGNLASGAYWGPATAGLPYLFRVHEIGGVASVVLGVLCLKSLYRRRQEHQGIGFPALLAGLAWCFVSYLSSYSGAVMAGQSPAPRFLVAPPKLAEARPAPAAPAPPPVVVEAPGDPEAQAPLRALNYLALRPLHAEPVKSGPHGNRWIRVWVNAQAEQAYREGQPLPPGSFVVMGTLEDRWGRPGFEQGPLYALEMDKDARPRLTFYWPQVPEARRAETQGAASAYWRGEDPRLASCLACHAGGAAPKKDRSVWVVPRKPKAETP</sequence>
<name>A0AA48H2V2_9BACT</name>
<protein>
    <submittedName>
        <fullName evidence="2">Uncharacterized protein</fullName>
    </submittedName>
</protein>
<gene>
    <name evidence="2" type="ORF">METEAL_00820</name>
</gene>
<proteinExistence type="predicted"/>
<dbReference type="KEGG" id="msil:METEAL_00820"/>